<protein>
    <submittedName>
        <fullName evidence="1">Uncharacterized protein</fullName>
    </submittedName>
</protein>
<accession>A0AAV4TZF8</accession>
<dbReference type="EMBL" id="BPLQ01010436">
    <property type="protein sequence ID" value="GIY50732.1"/>
    <property type="molecule type" value="Genomic_DNA"/>
</dbReference>
<keyword evidence="2" id="KW-1185">Reference proteome</keyword>
<reference evidence="1 2" key="1">
    <citation type="submission" date="2021-06" db="EMBL/GenBank/DDBJ databases">
        <title>Caerostris darwini draft genome.</title>
        <authorList>
            <person name="Kono N."/>
            <person name="Arakawa K."/>
        </authorList>
    </citation>
    <scope>NUCLEOTIDE SEQUENCE [LARGE SCALE GENOMIC DNA]</scope>
</reference>
<comment type="caution">
    <text evidence="1">The sequence shown here is derived from an EMBL/GenBank/DDBJ whole genome shotgun (WGS) entry which is preliminary data.</text>
</comment>
<proteinExistence type="predicted"/>
<gene>
    <name evidence="1" type="ORF">CDAR_225741</name>
</gene>
<dbReference type="AlphaFoldDB" id="A0AAV4TZF8"/>
<name>A0AAV4TZF8_9ARAC</name>
<dbReference type="Proteomes" id="UP001054837">
    <property type="component" value="Unassembled WGS sequence"/>
</dbReference>
<evidence type="ECO:0000313" key="2">
    <source>
        <dbReference type="Proteomes" id="UP001054837"/>
    </source>
</evidence>
<organism evidence="1 2">
    <name type="scientific">Caerostris darwini</name>
    <dbReference type="NCBI Taxonomy" id="1538125"/>
    <lineage>
        <taxon>Eukaryota</taxon>
        <taxon>Metazoa</taxon>
        <taxon>Ecdysozoa</taxon>
        <taxon>Arthropoda</taxon>
        <taxon>Chelicerata</taxon>
        <taxon>Arachnida</taxon>
        <taxon>Araneae</taxon>
        <taxon>Araneomorphae</taxon>
        <taxon>Entelegynae</taxon>
        <taxon>Araneoidea</taxon>
        <taxon>Araneidae</taxon>
        <taxon>Caerostris</taxon>
    </lineage>
</organism>
<sequence length="123" mass="14182">MFSFFSIDKKALFCLSDKLKRIFIKAFSYEMQYSAAIWKKSSFENNSTETHPLGGRRRNANQILIPPHLPPINGTNLWSDTSLKNGFAIRLTRTRVREKPVNSSASNEDDFLRHTGIHLFAYD</sequence>
<evidence type="ECO:0000313" key="1">
    <source>
        <dbReference type="EMBL" id="GIY50732.1"/>
    </source>
</evidence>